<dbReference type="RefSeq" id="WP_118412180.1">
    <property type="nucleotide sequence ID" value="NZ_JBGKEX010000002.1"/>
</dbReference>
<dbReference type="GO" id="GO:0005886">
    <property type="term" value="C:plasma membrane"/>
    <property type="evidence" value="ECO:0007669"/>
    <property type="project" value="TreeGrafter"/>
</dbReference>
<feature type="transmembrane region" description="Helical" evidence="1">
    <location>
        <begin position="227"/>
        <end position="253"/>
    </location>
</feature>
<dbReference type="EMBL" id="WNAJ01000015">
    <property type="protein sequence ID" value="MTR85874.1"/>
    <property type="molecule type" value="Genomic_DNA"/>
</dbReference>
<evidence type="ECO:0000313" key="4">
    <source>
        <dbReference type="Proteomes" id="UP000284051"/>
    </source>
</evidence>
<dbReference type="InterPro" id="IPR039672">
    <property type="entry name" value="MFS_2"/>
</dbReference>
<feature type="transmembrane region" description="Helical" evidence="1">
    <location>
        <begin position="298"/>
        <end position="324"/>
    </location>
</feature>
<feature type="transmembrane region" description="Helical" evidence="1">
    <location>
        <begin position="109"/>
        <end position="131"/>
    </location>
</feature>
<dbReference type="GO" id="GO:0015293">
    <property type="term" value="F:symporter activity"/>
    <property type="evidence" value="ECO:0007669"/>
    <property type="project" value="InterPro"/>
</dbReference>
<dbReference type="InterPro" id="IPR001927">
    <property type="entry name" value="Na/Gal_symport"/>
</dbReference>
<dbReference type="EMBL" id="QRID01000030">
    <property type="protein sequence ID" value="RHG24612.1"/>
    <property type="molecule type" value="Genomic_DNA"/>
</dbReference>
<dbReference type="Gene3D" id="1.20.1250.20">
    <property type="entry name" value="MFS general substrate transporter like domains"/>
    <property type="match status" value="1"/>
</dbReference>
<evidence type="ECO:0000313" key="2">
    <source>
        <dbReference type="EMBL" id="MTR85874.1"/>
    </source>
</evidence>
<dbReference type="PANTHER" id="PTHR11328:SF24">
    <property type="entry name" value="MAJOR FACILITATOR SUPERFAMILY (MFS) PROFILE DOMAIN-CONTAINING PROTEIN"/>
    <property type="match status" value="1"/>
</dbReference>
<dbReference type="PANTHER" id="PTHR11328">
    <property type="entry name" value="MAJOR FACILITATOR SUPERFAMILY DOMAIN-CONTAINING PROTEIN"/>
    <property type="match status" value="1"/>
</dbReference>
<dbReference type="Proteomes" id="UP000478483">
    <property type="component" value="Unassembled WGS sequence"/>
</dbReference>
<keyword evidence="1" id="KW-0812">Transmembrane</keyword>
<sequence>MNHKVSLGEKIAFALGDVGCNFIWTVVGSFLTLYYTDSVGISAAVVGTIMLITRILDGISDLGMGVVIDHTHTRWGKARPWVLITAPLMGIGLILTFSVPNWLSENGKIAYVSITYILLAVIIFTACNLAYSTLTALITGRQDDRTSMTSIRYILVYAVMILISYTTMPLVEDFGWTGMSVIFGIAGMICLLITFFGTRERNIENKKNKDDNISIAKSLILLLKNKYFIVITILFVVNFINMGLTGGVGIYFARDFLGNSDLYGTMTLANYIPVMIGLFAFPGLAGKFGKWKCMLVGYILEAAGYLIILLAPTSFPMVLLGLAVRGIGHIPNSAGIYAMVADVADYGEWKNGIRNEGLTFSATSFGTKIGTGIGSAVVGWGLALGNYIGGAAVQSASALESIKALYTYIPLAVTLVGIIAILNGNIDKIYPTIEKDLLERRKSKE</sequence>
<dbReference type="GO" id="GO:0006814">
    <property type="term" value="P:sodium ion transport"/>
    <property type="evidence" value="ECO:0007669"/>
    <property type="project" value="InterPro"/>
</dbReference>
<dbReference type="Proteomes" id="UP000284051">
    <property type="component" value="Unassembled WGS sequence"/>
</dbReference>
<reference evidence="3 4" key="1">
    <citation type="submission" date="2018-08" db="EMBL/GenBank/DDBJ databases">
        <title>A genome reference for cultivated species of the human gut microbiota.</title>
        <authorList>
            <person name="Zou Y."/>
            <person name="Xue W."/>
            <person name="Luo G."/>
        </authorList>
    </citation>
    <scope>NUCLEOTIDE SEQUENCE [LARGE SCALE GENOMIC DNA]</scope>
    <source>
        <strain evidence="3 4">AM22-21LB</strain>
    </source>
</reference>
<evidence type="ECO:0000313" key="5">
    <source>
        <dbReference type="Proteomes" id="UP000478483"/>
    </source>
</evidence>
<accession>A0A3R6GTN3</accession>
<feature type="transmembrane region" description="Helical" evidence="1">
    <location>
        <begin position="12"/>
        <end position="35"/>
    </location>
</feature>
<feature type="transmembrane region" description="Helical" evidence="1">
    <location>
        <begin position="174"/>
        <end position="197"/>
    </location>
</feature>
<feature type="transmembrane region" description="Helical" evidence="1">
    <location>
        <begin position="41"/>
        <end position="60"/>
    </location>
</feature>
<evidence type="ECO:0000256" key="1">
    <source>
        <dbReference type="SAM" id="Phobius"/>
    </source>
</evidence>
<protein>
    <submittedName>
        <fullName evidence="3">MFS transporter</fullName>
    </submittedName>
</protein>
<dbReference type="CDD" id="cd17332">
    <property type="entry name" value="MFS_MelB_like"/>
    <property type="match status" value="1"/>
</dbReference>
<gene>
    <name evidence="3" type="ORF">DW264_17915</name>
    <name evidence="2" type="ORF">GMD50_12585</name>
</gene>
<organism evidence="3 4">
    <name type="scientific">Roseburia intestinalis</name>
    <dbReference type="NCBI Taxonomy" id="166486"/>
    <lineage>
        <taxon>Bacteria</taxon>
        <taxon>Bacillati</taxon>
        <taxon>Bacillota</taxon>
        <taxon>Clostridia</taxon>
        <taxon>Lachnospirales</taxon>
        <taxon>Lachnospiraceae</taxon>
        <taxon>Roseburia</taxon>
    </lineage>
</organism>
<comment type="caution">
    <text evidence="3">The sequence shown here is derived from an EMBL/GenBank/DDBJ whole genome shotgun (WGS) entry which is preliminary data.</text>
</comment>
<proteinExistence type="predicted"/>
<feature type="transmembrane region" description="Helical" evidence="1">
    <location>
        <begin position="405"/>
        <end position="426"/>
    </location>
</feature>
<keyword evidence="1" id="KW-0472">Membrane</keyword>
<dbReference type="InterPro" id="IPR036259">
    <property type="entry name" value="MFS_trans_sf"/>
</dbReference>
<feature type="transmembrane region" description="Helical" evidence="1">
    <location>
        <begin position="151"/>
        <end position="168"/>
    </location>
</feature>
<dbReference type="Pfam" id="PF13347">
    <property type="entry name" value="MFS_2"/>
    <property type="match status" value="1"/>
</dbReference>
<dbReference type="SUPFAM" id="SSF103473">
    <property type="entry name" value="MFS general substrate transporter"/>
    <property type="match status" value="1"/>
</dbReference>
<feature type="transmembrane region" description="Helical" evidence="1">
    <location>
        <begin position="268"/>
        <end position="286"/>
    </location>
</feature>
<keyword evidence="1" id="KW-1133">Transmembrane helix</keyword>
<evidence type="ECO:0000313" key="3">
    <source>
        <dbReference type="EMBL" id="RHG24612.1"/>
    </source>
</evidence>
<dbReference type="NCBIfam" id="TIGR00792">
    <property type="entry name" value="gph"/>
    <property type="match status" value="1"/>
</dbReference>
<dbReference type="GO" id="GO:0008643">
    <property type="term" value="P:carbohydrate transport"/>
    <property type="evidence" value="ECO:0007669"/>
    <property type="project" value="InterPro"/>
</dbReference>
<reference evidence="2 5" key="2">
    <citation type="journal article" date="2019" name="Nat. Med.">
        <title>A library of human gut bacterial isolates paired with longitudinal multiomics data enables mechanistic microbiome research.</title>
        <authorList>
            <person name="Poyet M."/>
            <person name="Groussin M."/>
            <person name="Gibbons S.M."/>
            <person name="Avila-Pacheco J."/>
            <person name="Jiang X."/>
            <person name="Kearney S.M."/>
            <person name="Perrotta A.R."/>
            <person name="Berdy B."/>
            <person name="Zhao S."/>
            <person name="Lieberman T.D."/>
            <person name="Swanson P.K."/>
            <person name="Smith M."/>
            <person name="Roesemann S."/>
            <person name="Alexander J.E."/>
            <person name="Rich S.A."/>
            <person name="Livny J."/>
            <person name="Vlamakis H."/>
            <person name="Clish C."/>
            <person name="Bullock K."/>
            <person name="Deik A."/>
            <person name="Scott J."/>
            <person name="Pierce K.A."/>
            <person name="Xavier R.J."/>
            <person name="Alm E.J."/>
        </authorList>
    </citation>
    <scope>NUCLEOTIDE SEQUENCE [LARGE SCALE GENOMIC DNA]</scope>
    <source>
        <strain evidence="2 5">BIOML-A1</strain>
    </source>
</reference>
<name>A0A3R6GTN3_9FIRM</name>
<feature type="transmembrane region" description="Helical" evidence="1">
    <location>
        <begin position="81"/>
        <end position="103"/>
    </location>
</feature>
<dbReference type="AlphaFoldDB" id="A0A3R6GTN3"/>